<name>A0ABW9KM62_9BACT</name>
<proteinExistence type="predicted"/>
<reference evidence="3 4" key="1">
    <citation type="submission" date="2024-12" db="EMBL/GenBank/DDBJ databases">
        <authorList>
            <person name="Lee Y."/>
        </authorList>
    </citation>
    <scope>NUCLEOTIDE SEQUENCE [LARGE SCALE GENOMIC DNA]</scope>
    <source>
        <strain evidence="3 4">03SUJ4</strain>
    </source>
</reference>
<dbReference type="PROSITE" id="PS51257">
    <property type="entry name" value="PROKAR_LIPOPROTEIN"/>
    <property type="match status" value="1"/>
</dbReference>
<evidence type="ECO:0000313" key="3">
    <source>
        <dbReference type="EMBL" id="MFN2976652.1"/>
    </source>
</evidence>
<protein>
    <submittedName>
        <fullName evidence="3">Amidohydrolase family protein</fullName>
    </submittedName>
</protein>
<sequence length="450" mass="48246">MRLASLLPLALAASFACAQMPEATTTVLQHARLIDGNGGTPMADATLVLRGRNIAAINPAKLPAGATIVDLSGKTVMPSIISDHSHLGQIQDGKGGAGLYTRENLLNQLAQWQAYGVDTIVSLGLNDPTVFYPMRAEAHTGTLPGADFFGADRGIGVPNGAPPTPAQPGPYRPATPEEARAAVREMVARHTDLIKVWVDDFHGTMPTKMSPAIYGAVIDEAHRYNVRVAAHVFYQADAKQLVRDGIDILAHGVRDTPVDDEFIALLKQHGTWYIATLDLDEATYLWAQHPAIMDTPFFQHAVSPGLAAHFTDPAWRDKVNGNTQTVEQSKAALAQNKANLKRLVDAGVNVGFGTDSGANTERIPGFAEHRELHLSVEAGLSPMQAITLATKNAAAEMKLTDRGIIAPGKRADLLVLDADPSQDIDNTQTIRAVWHNGKQVSGPVTSFEPR</sequence>
<accession>A0ABW9KM62</accession>
<comment type="caution">
    <text evidence="3">The sequence shown here is derived from an EMBL/GenBank/DDBJ whole genome shotgun (WGS) entry which is preliminary data.</text>
</comment>
<dbReference type="SUPFAM" id="SSF51338">
    <property type="entry name" value="Composite domain of metallo-dependent hydrolases"/>
    <property type="match status" value="1"/>
</dbReference>
<dbReference type="InterPro" id="IPR051781">
    <property type="entry name" value="Metallo-dep_Hydrolase"/>
</dbReference>
<evidence type="ECO:0000259" key="2">
    <source>
        <dbReference type="Pfam" id="PF01979"/>
    </source>
</evidence>
<dbReference type="Proteomes" id="UP001634747">
    <property type="component" value="Unassembled WGS sequence"/>
</dbReference>
<dbReference type="RefSeq" id="WP_263411881.1">
    <property type="nucleotide sequence ID" value="NZ_BAABBH010000001.1"/>
</dbReference>
<feature type="signal peptide" evidence="1">
    <location>
        <begin position="1"/>
        <end position="18"/>
    </location>
</feature>
<feature type="chain" id="PRO_5046442324" evidence="1">
    <location>
        <begin position="19"/>
        <end position="450"/>
    </location>
</feature>
<organism evidence="3 4">
    <name type="scientific">Terriglobus aquaticus</name>
    <dbReference type="NCBI Taxonomy" id="940139"/>
    <lineage>
        <taxon>Bacteria</taxon>
        <taxon>Pseudomonadati</taxon>
        <taxon>Acidobacteriota</taxon>
        <taxon>Terriglobia</taxon>
        <taxon>Terriglobales</taxon>
        <taxon>Acidobacteriaceae</taxon>
        <taxon>Terriglobus</taxon>
    </lineage>
</organism>
<evidence type="ECO:0000313" key="4">
    <source>
        <dbReference type="Proteomes" id="UP001634747"/>
    </source>
</evidence>
<evidence type="ECO:0000256" key="1">
    <source>
        <dbReference type="SAM" id="SignalP"/>
    </source>
</evidence>
<dbReference type="Gene3D" id="2.30.40.10">
    <property type="entry name" value="Urease, subunit C, domain 1"/>
    <property type="match status" value="1"/>
</dbReference>
<dbReference type="EMBL" id="JBJYXY010000001">
    <property type="protein sequence ID" value="MFN2976652.1"/>
    <property type="molecule type" value="Genomic_DNA"/>
</dbReference>
<dbReference type="InterPro" id="IPR011059">
    <property type="entry name" value="Metal-dep_hydrolase_composite"/>
</dbReference>
<dbReference type="SUPFAM" id="SSF51556">
    <property type="entry name" value="Metallo-dependent hydrolases"/>
    <property type="match status" value="1"/>
</dbReference>
<dbReference type="PANTHER" id="PTHR43135">
    <property type="entry name" value="ALPHA-D-RIBOSE 1-METHYLPHOSPHONATE 5-TRIPHOSPHATE DIPHOSPHATASE"/>
    <property type="match status" value="1"/>
</dbReference>
<dbReference type="Pfam" id="PF01979">
    <property type="entry name" value="Amidohydro_1"/>
    <property type="match status" value="1"/>
</dbReference>
<feature type="domain" description="Amidohydrolase-related" evidence="2">
    <location>
        <begin position="76"/>
        <end position="440"/>
    </location>
</feature>
<keyword evidence="1" id="KW-0732">Signal</keyword>
<dbReference type="PANTHER" id="PTHR43135:SF3">
    <property type="entry name" value="ALPHA-D-RIBOSE 1-METHYLPHOSPHONATE 5-TRIPHOSPHATE DIPHOSPHATASE"/>
    <property type="match status" value="1"/>
</dbReference>
<dbReference type="InterPro" id="IPR006680">
    <property type="entry name" value="Amidohydro-rel"/>
</dbReference>
<dbReference type="Gene3D" id="3.20.20.140">
    <property type="entry name" value="Metal-dependent hydrolases"/>
    <property type="match status" value="1"/>
</dbReference>
<dbReference type="InterPro" id="IPR032466">
    <property type="entry name" value="Metal_Hydrolase"/>
</dbReference>
<gene>
    <name evidence="3" type="ORF">ACK2TP_12835</name>
</gene>
<keyword evidence="4" id="KW-1185">Reference proteome</keyword>